<organism evidence="3">
    <name type="scientific">marine metagenome</name>
    <dbReference type="NCBI Taxonomy" id="408172"/>
    <lineage>
        <taxon>unclassified sequences</taxon>
        <taxon>metagenomes</taxon>
        <taxon>ecological metagenomes</taxon>
    </lineage>
</organism>
<feature type="non-terminal residue" evidence="3">
    <location>
        <position position="67"/>
    </location>
</feature>
<name>A0A382Y2S8_9ZZZZ</name>
<accession>A0A382Y2S8</accession>
<dbReference type="GO" id="GO:0009231">
    <property type="term" value="P:riboflavin biosynthetic process"/>
    <property type="evidence" value="ECO:0007669"/>
    <property type="project" value="TreeGrafter"/>
</dbReference>
<keyword evidence="1" id="KW-0677">Repeat</keyword>
<dbReference type="GO" id="GO:0004746">
    <property type="term" value="F:riboflavin synthase activity"/>
    <property type="evidence" value="ECO:0007669"/>
    <property type="project" value="TreeGrafter"/>
</dbReference>
<dbReference type="PANTHER" id="PTHR21098:SF0">
    <property type="entry name" value="RIBOFLAVIN SYNTHASE"/>
    <property type="match status" value="1"/>
</dbReference>
<dbReference type="Gene3D" id="2.40.30.20">
    <property type="match status" value="1"/>
</dbReference>
<dbReference type="InterPro" id="IPR017938">
    <property type="entry name" value="Riboflavin_synthase-like_b-brl"/>
</dbReference>
<dbReference type="InterPro" id="IPR026017">
    <property type="entry name" value="Lumazine-bd_dom"/>
</dbReference>
<dbReference type="SUPFAM" id="SSF63380">
    <property type="entry name" value="Riboflavin synthase domain-like"/>
    <property type="match status" value="1"/>
</dbReference>
<evidence type="ECO:0000313" key="3">
    <source>
        <dbReference type="EMBL" id="SVD77553.1"/>
    </source>
</evidence>
<dbReference type="Pfam" id="PF00677">
    <property type="entry name" value="Lum_binding"/>
    <property type="match status" value="1"/>
</dbReference>
<gene>
    <name evidence="3" type="ORF">METZ01_LOCUS430407</name>
</gene>
<dbReference type="EMBL" id="UINC01172465">
    <property type="protein sequence ID" value="SVD77553.1"/>
    <property type="molecule type" value="Genomic_DNA"/>
</dbReference>
<dbReference type="PANTHER" id="PTHR21098">
    <property type="entry name" value="RIBOFLAVIN SYNTHASE ALPHA CHAIN"/>
    <property type="match status" value="1"/>
</dbReference>
<reference evidence="3" key="1">
    <citation type="submission" date="2018-05" db="EMBL/GenBank/DDBJ databases">
        <authorList>
            <person name="Lanie J.A."/>
            <person name="Ng W.-L."/>
            <person name="Kazmierczak K.M."/>
            <person name="Andrzejewski T.M."/>
            <person name="Davidsen T.M."/>
            <person name="Wayne K.J."/>
            <person name="Tettelin H."/>
            <person name="Glass J.I."/>
            <person name="Rusch D."/>
            <person name="Podicherti R."/>
            <person name="Tsui H.-C.T."/>
            <person name="Winkler M.E."/>
        </authorList>
    </citation>
    <scope>NUCLEOTIDE SEQUENCE</scope>
</reference>
<protein>
    <recommendedName>
        <fullName evidence="2">Lumazine-binding domain-containing protein</fullName>
    </recommendedName>
</protein>
<proteinExistence type="predicted"/>
<dbReference type="PROSITE" id="PS51177">
    <property type="entry name" value="LUMAZINE_BIND"/>
    <property type="match status" value="1"/>
</dbReference>
<feature type="domain" description="Lumazine-binding" evidence="2">
    <location>
        <begin position="1"/>
        <end position="67"/>
    </location>
</feature>
<dbReference type="InterPro" id="IPR023366">
    <property type="entry name" value="ATP_synth_asu-like_sf"/>
</dbReference>
<dbReference type="AlphaFoldDB" id="A0A382Y2S8"/>
<sequence length="67" mass="7322">MFTGIVQAQGKILKVTSTEEGLKLEIKVPESFNKDLKKGASVSVNGVCLSAIKHSEEKIEFDVIKET</sequence>
<evidence type="ECO:0000256" key="1">
    <source>
        <dbReference type="ARBA" id="ARBA00022737"/>
    </source>
</evidence>
<dbReference type="InterPro" id="IPR001783">
    <property type="entry name" value="Lumazine-bd"/>
</dbReference>
<evidence type="ECO:0000259" key="2">
    <source>
        <dbReference type="PROSITE" id="PS51177"/>
    </source>
</evidence>